<feature type="binding site" evidence="5">
    <location>
        <position position="127"/>
    </location>
    <ligand>
        <name>ATP</name>
        <dbReference type="ChEBI" id="CHEBI:30616"/>
    </ligand>
</feature>
<evidence type="ECO:0000313" key="9">
    <source>
        <dbReference type="EMBL" id="MBJ6752019.1"/>
    </source>
</evidence>
<reference evidence="9 10" key="1">
    <citation type="submission" date="2020-12" db="EMBL/GenBank/DDBJ databases">
        <title>Geomonas sp. Red421, isolated from paddy soil.</title>
        <authorList>
            <person name="Xu Z."/>
            <person name="Zhang Z."/>
            <person name="Masuda Y."/>
            <person name="Itoh H."/>
            <person name="Senoo K."/>
        </authorList>
    </citation>
    <scope>NUCLEOTIDE SEQUENCE [LARGE SCALE GENOMIC DNA]</scope>
    <source>
        <strain evidence="9 10">Red421</strain>
    </source>
</reference>
<dbReference type="Pfam" id="PF05191">
    <property type="entry name" value="ADK_lid"/>
    <property type="match status" value="1"/>
</dbReference>
<feature type="binding site" evidence="5">
    <location>
        <position position="36"/>
    </location>
    <ligand>
        <name>AMP</name>
        <dbReference type="ChEBI" id="CHEBI:456215"/>
    </ligand>
</feature>
<keyword evidence="10" id="KW-1185">Reference proteome</keyword>
<feature type="binding site" evidence="5">
    <location>
        <position position="160"/>
    </location>
    <ligand>
        <name>AMP</name>
        <dbReference type="ChEBI" id="CHEBI:456215"/>
    </ligand>
</feature>
<dbReference type="InterPro" id="IPR033690">
    <property type="entry name" value="Adenylat_kinase_CS"/>
</dbReference>
<comment type="catalytic activity">
    <reaction evidence="5 7">
        <text>AMP + ATP = 2 ADP</text>
        <dbReference type="Rhea" id="RHEA:12973"/>
        <dbReference type="ChEBI" id="CHEBI:30616"/>
        <dbReference type="ChEBI" id="CHEBI:456215"/>
        <dbReference type="ChEBI" id="CHEBI:456216"/>
        <dbReference type="EC" id="2.7.4.3"/>
    </reaction>
</comment>
<feature type="binding site" evidence="5">
    <location>
        <position position="92"/>
    </location>
    <ligand>
        <name>AMP</name>
        <dbReference type="ChEBI" id="CHEBI:456215"/>
    </ligand>
</feature>
<feature type="binding site" evidence="5">
    <location>
        <position position="171"/>
    </location>
    <ligand>
        <name>AMP</name>
        <dbReference type="ChEBI" id="CHEBI:456215"/>
    </ligand>
</feature>
<dbReference type="SUPFAM" id="SSF52540">
    <property type="entry name" value="P-loop containing nucleoside triphosphate hydrolases"/>
    <property type="match status" value="1"/>
</dbReference>
<dbReference type="InterPro" id="IPR006259">
    <property type="entry name" value="Adenyl_kin_sub"/>
</dbReference>
<evidence type="ECO:0000259" key="8">
    <source>
        <dbReference type="Pfam" id="PF05191"/>
    </source>
</evidence>
<keyword evidence="2 5" id="KW-0545">Nucleotide biosynthesis</keyword>
<dbReference type="Proteomes" id="UP000614714">
    <property type="component" value="Unassembled WGS sequence"/>
</dbReference>
<feature type="binding site" evidence="5">
    <location>
        <position position="130"/>
    </location>
    <ligand>
        <name>Zn(2+)</name>
        <dbReference type="ChEBI" id="CHEBI:29105"/>
        <note>structural</note>
    </ligand>
</feature>
<comment type="pathway">
    <text evidence="5">Purine metabolism; AMP biosynthesis via salvage pathway; AMP from ADP: step 1/1.</text>
</comment>
<comment type="similarity">
    <text evidence="5 6">Belongs to the adenylate kinase family.</text>
</comment>
<keyword evidence="1 5" id="KW-0808">Transferase</keyword>
<feature type="binding site" evidence="5">
    <location>
        <begin position="85"/>
        <end position="88"/>
    </location>
    <ligand>
        <name>AMP</name>
        <dbReference type="ChEBI" id="CHEBI:456215"/>
    </ligand>
</feature>
<dbReference type="InterPro" id="IPR027417">
    <property type="entry name" value="P-loop_NTPase"/>
</dbReference>
<feature type="binding site" evidence="5">
    <location>
        <begin position="57"/>
        <end position="59"/>
    </location>
    <ligand>
        <name>AMP</name>
        <dbReference type="ChEBI" id="CHEBI:456215"/>
    </ligand>
</feature>
<name>A0ABS0YI61_9BACT</name>
<gene>
    <name evidence="5" type="primary">adk</name>
    <name evidence="9" type="ORF">JFN91_17530</name>
</gene>
<dbReference type="NCBIfam" id="TIGR01351">
    <property type="entry name" value="adk"/>
    <property type="match status" value="1"/>
</dbReference>
<comment type="domain">
    <text evidence="5">Consists of three domains, a large central CORE domain and two small peripheral domains, NMPbind and LID, which undergo movements during catalysis. The LID domain closes over the site of phosphoryl transfer upon ATP binding. Assembling and dissambling the active center during each catalytic cycle provides an effective means to prevent ATP hydrolysis. Some bacteria have evolved a zinc-coordinating structure that stabilizes the LID domain.</text>
</comment>
<evidence type="ECO:0000256" key="5">
    <source>
        <dbReference type="HAMAP-Rule" id="MF_00235"/>
    </source>
</evidence>
<dbReference type="NCBIfam" id="NF011100">
    <property type="entry name" value="PRK14527.1"/>
    <property type="match status" value="1"/>
</dbReference>
<keyword evidence="3 5" id="KW-0547">Nucleotide-binding</keyword>
<dbReference type="InterPro" id="IPR000850">
    <property type="entry name" value="Adenylat/UMP-CMP_kin"/>
</dbReference>
<feature type="binding site" evidence="5">
    <location>
        <position position="199"/>
    </location>
    <ligand>
        <name>ATP</name>
        <dbReference type="ChEBI" id="CHEBI:30616"/>
    </ligand>
</feature>
<feature type="binding site" evidence="5">
    <location>
        <position position="133"/>
    </location>
    <ligand>
        <name>Zn(2+)</name>
        <dbReference type="ChEBI" id="CHEBI:29105"/>
        <note>structural</note>
    </ligand>
</feature>
<evidence type="ECO:0000256" key="4">
    <source>
        <dbReference type="ARBA" id="ARBA00022777"/>
    </source>
</evidence>
<dbReference type="CDD" id="cd01428">
    <property type="entry name" value="ADK"/>
    <property type="match status" value="1"/>
</dbReference>
<keyword evidence="5 7" id="KW-0067">ATP-binding</keyword>
<dbReference type="PROSITE" id="PS00113">
    <property type="entry name" value="ADENYLATE_KINASE"/>
    <property type="match status" value="1"/>
</dbReference>
<feature type="binding site" evidence="5">
    <location>
        <begin position="10"/>
        <end position="15"/>
    </location>
    <ligand>
        <name>ATP</name>
        <dbReference type="ChEBI" id="CHEBI:30616"/>
    </ligand>
</feature>
<dbReference type="InterPro" id="IPR007862">
    <property type="entry name" value="Adenylate_kinase_lid-dom"/>
</dbReference>
<dbReference type="RefSeq" id="WP_199390457.1">
    <property type="nucleotide sequence ID" value="NZ_JAEMHL010000010.1"/>
</dbReference>
<comment type="function">
    <text evidence="5">Catalyzes the reversible transfer of the terminal phosphate group between ATP and AMP. Plays an important role in cellular energy homeostasis and in adenine nucleotide metabolism.</text>
</comment>
<evidence type="ECO:0000256" key="1">
    <source>
        <dbReference type="ARBA" id="ARBA00022679"/>
    </source>
</evidence>
<evidence type="ECO:0000256" key="6">
    <source>
        <dbReference type="RuleBase" id="RU003330"/>
    </source>
</evidence>
<dbReference type="Pfam" id="PF00406">
    <property type="entry name" value="ADK"/>
    <property type="match status" value="1"/>
</dbReference>
<evidence type="ECO:0000313" key="10">
    <source>
        <dbReference type="Proteomes" id="UP000614714"/>
    </source>
</evidence>
<keyword evidence="5" id="KW-0862">Zinc</keyword>
<keyword evidence="5" id="KW-0963">Cytoplasm</keyword>
<feature type="binding site" evidence="5">
    <location>
        <position position="150"/>
    </location>
    <ligand>
        <name>Zn(2+)</name>
        <dbReference type="ChEBI" id="CHEBI:29105"/>
        <note>structural</note>
    </ligand>
</feature>
<accession>A0ABS0YI61</accession>
<dbReference type="NCBIfam" id="NF001380">
    <property type="entry name" value="PRK00279.1-2"/>
    <property type="match status" value="1"/>
</dbReference>
<evidence type="ECO:0000256" key="7">
    <source>
        <dbReference type="RuleBase" id="RU003331"/>
    </source>
</evidence>
<dbReference type="NCBIfam" id="NF001381">
    <property type="entry name" value="PRK00279.1-3"/>
    <property type="match status" value="1"/>
</dbReference>
<feature type="binding site" evidence="5">
    <location>
        <position position="31"/>
    </location>
    <ligand>
        <name>AMP</name>
        <dbReference type="ChEBI" id="CHEBI:456215"/>
    </ligand>
</feature>
<dbReference type="EC" id="2.7.4.3" evidence="5 7"/>
<dbReference type="Gene3D" id="3.40.50.300">
    <property type="entry name" value="P-loop containing nucleotide triphosphate hydrolases"/>
    <property type="match status" value="1"/>
</dbReference>
<comment type="caution">
    <text evidence="9">The sequence shown here is derived from an EMBL/GenBank/DDBJ whole genome shotgun (WGS) entry which is preliminary data.</text>
</comment>
<proteinExistence type="inferred from homology"/>
<evidence type="ECO:0000256" key="3">
    <source>
        <dbReference type="ARBA" id="ARBA00022741"/>
    </source>
</evidence>
<comment type="subcellular location">
    <subcellularLocation>
        <location evidence="5 7">Cytoplasm</location>
    </subcellularLocation>
</comment>
<dbReference type="EMBL" id="JAEMHL010000010">
    <property type="protein sequence ID" value="MBJ6752019.1"/>
    <property type="molecule type" value="Genomic_DNA"/>
</dbReference>
<dbReference type="HAMAP" id="MF_00235">
    <property type="entry name" value="Adenylate_kinase_Adk"/>
    <property type="match status" value="1"/>
</dbReference>
<dbReference type="GO" id="GO:0004017">
    <property type="term" value="F:AMP kinase activity"/>
    <property type="evidence" value="ECO:0007669"/>
    <property type="project" value="UniProtKB-EC"/>
</dbReference>
<keyword evidence="4 5" id="KW-0418">Kinase</keyword>
<dbReference type="PRINTS" id="PR00094">
    <property type="entry name" value="ADENYLTKNASE"/>
</dbReference>
<protein>
    <recommendedName>
        <fullName evidence="5 7">Adenylate kinase</fullName>
        <shortName evidence="5">AK</shortName>
        <ecNumber evidence="5 7">2.7.4.3</ecNumber>
    </recommendedName>
    <alternativeName>
        <fullName evidence="5">ATP-AMP transphosphorylase</fullName>
    </alternativeName>
    <alternativeName>
        <fullName evidence="5">ATP:AMP phosphotransferase</fullName>
    </alternativeName>
    <alternativeName>
        <fullName evidence="5">Adenylate monophosphate kinase</fullName>
    </alternativeName>
</protein>
<comment type="caution">
    <text evidence="5">Lacks conserved residue(s) required for the propagation of feature annotation.</text>
</comment>
<dbReference type="PANTHER" id="PTHR23359">
    <property type="entry name" value="NUCLEOTIDE KINASE"/>
    <property type="match status" value="1"/>
</dbReference>
<feature type="region of interest" description="LID" evidence="5">
    <location>
        <begin position="126"/>
        <end position="163"/>
    </location>
</feature>
<feature type="region of interest" description="NMP" evidence="5">
    <location>
        <begin position="30"/>
        <end position="59"/>
    </location>
</feature>
<comment type="subunit">
    <text evidence="5 7">Monomer.</text>
</comment>
<feature type="domain" description="Adenylate kinase active site lid" evidence="8">
    <location>
        <begin position="127"/>
        <end position="162"/>
    </location>
</feature>
<organism evidence="9 10">
    <name type="scientific">Geomonas anaerohicana</name>
    <dbReference type="NCBI Taxonomy" id="2798583"/>
    <lineage>
        <taxon>Bacteria</taxon>
        <taxon>Pseudomonadati</taxon>
        <taxon>Thermodesulfobacteriota</taxon>
        <taxon>Desulfuromonadia</taxon>
        <taxon>Geobacterales</taxon>
        <taxon>Geobacteraceae</taxon>
        <taxon>Geomonas</taxon>
    </lineage>
</organism>
<keyword evidence="5" id="KW-0479">Metal-binding</keyword>
<sequence>MNLILLGPPGVGKGTQAKLLIDRFGIPQISTGDILRAAVKELTPMGIKAKGFMDSGALVPDEVVIGIVEERLAQPDCQKGFILDGFPRTVPQADALSQVLTGIGKKIDHVVSLSVDKAELLKRLTGRRACSKCGAGYHVDFAPSKVAGICDACGGELFQREDDKEETILNRLAVYEAQTSPLISYYQTAGLLRSVNGLGSVEGIQAEIVSVLQGAR</sequence>
<feature type="binding site" evidence="5">
    <location>
        <position position="153"/>
    </location>
    <ligand>
        <name>Zn(2+)</name>
        <dbReference type="ChEBI" id="CHEBI:29105"/>
        <note>structural</note>
    </ligand>
</feature>
<evidence type="ECO:0000256" key="2">
    <source>
        <dbReference type="ARBA" id="ARBA00022727"/>
    </source>
</evidence>